<proteinExistence type="predicted"/>
<keyword evidence="2" id="KW-1185">Reference proteome</keyword>
<evidence type="ECO:0000313" key="2">
    <source>
        <dbReference type="Proteomes" id="UP000444721"/>
    </source>
</evidence>
<dbReference type="AlphaFoldDB" id="A0A6A5C1K4"/>
<gene>
    <name evidence="1" type="ORF">FDP41_001758</name>
</gene>
<organism evidence="1 2">
    <name type="scientific">Naegleria fowleri</name>
    <name type="common">Brain eating amoeba</name>
    <dbReference type="NCBI Taxonomy" id="5763"/>
    <lineage>
        <taxon>Eukaryota</taxon>
        <taxon>Discoba</taxon>
        <taxon>Heterolobosea</taxon>
        <taxon>Tetramitia</taxon>
        <taxon>Eutetramitia</taxon>
        <taxon>Vahlkampfiidae</taxon>
        <taxon>Naegleria</taxon>
    </lineage>
</organism>
<dbReference type="GeneID" id="68108976"/>
<evidence type="ECO:0000313" key="1">
    <source>
        <dbReference type="EMBL" id="KAF0979415.1"/>
    </source>
</evidence>
<dbReference type="RefSeq" id="XP_044564128.1">
    <property type="nucleotide sequence ID" value="XM_044704877.1"/>
</dbReference>
<dbReference type="VEuPathDB" id="AmoebaDB:NfTy_055190"/>
<dbReference type="VEuPathDB" id="AmoebaDB:NF0035620"/>
<accession>A0A6A5C1K4</accession>
<dbReference type="EMBL" id="VFQX01000027">
    <property type="protein sequence ID" value="KAF0979415.1"/>
    <property type="molecule type" value="Genomic_DNA"/>
</dbReference>
<name>A0A6A5C1K4_NAEFO</name>
<dbReference type="VEuPathDB" id="AmoebaDB:FDP41_001758"/>
<protein>
    <submittedName>
        <fullName evidence="1">Uncharacterized protein</fullName>
    </submittedName>
</protein>
<comment type="caution">
    <text evidence="1">The sequence shown here is derived from an EMBL/GenBank/DDBJ whole genome shotgun (WGS) entry which is preliminary data.</text>
</comment>
<dbReference type="Proteomes" id="UP000444721">
    <property type="component" value="Unassembled WGS sequence"/>
</dbReference>
<reference evidence="1 2" key="1">
    <citation type="journal article" date="2019" name="Sci. Rep.">
        <title>Nanopore sequencing improves the draft genome of the human pathogenic amoeba Naegleria fowleri.</title>
        <authorList>
            <person name="Liechti N."/>
            <person name="Schurch N."/>
            <person name="Bruggmann R."/>
            <person name="Wittwer M."/>
        </authorList>
    </citation>
    <scope>NUCLEOTIDE SEQUENCE [LARGE SCALE GENOMIC DNA]</scope>
    <source>
        <strain evidence="1 2">ATCC 30894</strain>
    </source>
</reference>
<sequence>MNTQEIIRAFQPSSHAEAMLSLSAVTGGFYALLLKPVHELYPEANLNKISQQCFKHIGVLKAREYLSKVQTLSEMERYNRDTRGVLLVLLKAIFNASPEYVFHVEEFSPTECIEFPTLVQFLEGAAETLNLTKCCQVKAVPLSGHKVKDASLTAQESSMPPSKDEFFVRYFLTLHDDQRCQ</sequence>